<organism evidence="1 2">
    <name type="scientific">Prorocentrum cordatum</name>
    <dbReference type="NCBI Taxonomy" id="2364126"/>
    <lineage>
        <taxon>Eukaryota</taxon>
        <taxon>Sar</taxon>
        <taxon>Alveolata</taxon>
        <taxon>Dinophyceae</taxon>
        <taxon>Prorocentrales</taxon>
        <taxon>Prorocentraceae</taxon>
        <taxon>Prorocentrum</taxon>
    </lineage>
</organism>
<evidence type="ECO:0008006" key="3">
    <source>
        <dbReference type="Google" id="ProtNLM"/>
    </source>
</evidence>
<dbReference type="EMBL" id="CAUYUJ010021365">
    <property type="protein sequence ID" value="CAK0904174.1"/>
    <property type="molecule type" value="Genomic_DNA"/>
</dbReference>
<protein>
    <recommendedName>
        <fullName evidence="3">Cytidyltransferase-like domain-containing protein</fullName>
    </recommendedName>
</protein>
<dbReference type="Gene3D" id="3.40.50.620">
    <property type="entry name" value="HUPs"/>
    <property type="match status" value="1"/>
</dbReference>
<dbReference type="Proteomes" id="UP001189429">
    <property type="component" value="Unassembled WGS sequence"/>
</dbReference>
<accession>A0ABN9XVS7</accession>
<sequence length="160" mass="17201">MNAGDRAYVLRSTTKSLAQFLLEPSLEEQTRFAGDFDRLKPSPEGAWPCEKLMQRLATAPDSKYPAVLVATGAMSPAHRGHLLMMWEAKARLERCGYAVVGAWLAPAGAAAAGREAQATGSVQLSWAFRHKVRAATKHHSLLAGLPSKALGSCCGLYSTF</sequence>
<evidence type="ECO:0000313" key="1">
    <source>
        <dbReference type="EMBL" id="CAK0904174.1"/>
    </source>
</evidence>
<reference evidence="1" key="1">
    <citation type="submission" date="2023-10" db="EMBL/GenBank/DDBJ databases">
        <authorList>
            <person name="Chen Y."/>
            <person name="Shah S."/>
            <person name="Dougan E. K."/>
            <person name="Thang M."/>
            <person name="Chan C."/>
        </authorList>
    </citation>
    <scope>NUCLEOTIDE SEQUENCE [LARGE SCALE GENOMIC DNA]</scope>
</reference>
<gene>
    <name evidence="1" type="ORF">PCOR1329_LOCUS80282</name>
</gene>
<evidence type="ECO:0000313" key="2">
    <source>
        <dbReference type="Proteomes" id="UP001189429"/>
    </source>
</evidence>
<dbReference type="InterPro" id="IPR014729">
    <property type="entry name" value="Rossmann-like_a/b/a_fold"/>
</dbReference>
<comment type="caution">
    <text evidence="1">The sequence shown here is derived from an EMBL/GenBank/DDBJ whole genome shotgun (WGS) entry which is preliminary data.</text>
</comment>
<proteinExistence type="predicted"/>
<name>A0ABN9XVS7_9DINO</name>
<keyword evidence="2" id="KW-1185">Reference proteome</keyword>